<keyword evidence="2" id="KW-1003">Cell membrane</keyword>
<evidence type="ECO:0000256" key="5">
    <source>
        <dbReference type="ARBA" id="ARBA00023136"/>
    </source>
</evidence>
<evidence type="ECO:0000256" key="4">
    <source>
        <dbReference type="ARBA" id="ARBA00022989"/>
    </source>
</evidence>
<protein>
    <submittedName>
        <fullName evidence="9">Integral membrane sensor domain MASE1</fullName>
    </submittedName>
</protein>
<reference evidence="9 10" key="1">
    <citation type="submission" date="2018-08" db="EMBL/GenBank/DDBJ databases">
        <title>Sequencing the genomes of 1000 actinobacteria strains.</title>
        <authorList>
            <person name="Klenk H.-P."/>
        </authorList>
    </citation>
    <scope>NUCLEOTIDE SEQUENCE [LARGE SCALE GENOMIC DNA]</scope>
    <source>
        <strain evidence="9 10">DSM 22891</strain>
    </source>
</reference>
<dbReference type="AlphaFoldDB" id="A0A3D9VEY3"/>
<evidence type="ECO:0000313" key="9">
    <source>
        <dbReference type="EMBL" id="REF36704.1"/>
    </source>
</evidence>
<feature type="transmembrane region" description="Helical" evidence="7">
    <location>
        <begin position="83"/>
        <end position="105"/>
    </location>
</feature>
<feature type="region of interest" description="Disordered" evidence="6">
    <location>
        <begin position="321"/>
        <end position="349"/>
    </location>
</feature>
<keyword evidence="5 7" id="KW-0472">Membrane</keyword>
<evidence type="ECO:0000256" key="7">
    <source>
        <dbReference type="SAM" id="Phobius"/>
    </source>
</evidence>
<organism evidence="9 10">
    <name type="scientific">Thermasporomyces composti</name>
    <dbReference type="NCBI Taxonomy" id="696763"/>
    <lineage>
        <taxon>Bacteria</taxon>
        <taxon>Bacillati</taxon>
        <taxon>Actinomycetota</taxon>
        <taxon>Actinomycetes</taxon>
        <taxon>Propionibacteriales</taxon>
        <taxon>Nocardioidaceae</taxon>
        <taxon>Thermasporomyces</taxon>
    </lineage>
</organism>
<feature type="transmembrane region" description="Helical" evidence="7">
    <location>
        <begin position="161"/>
        <end position="183"/>
    </location>
</feature>
<keyword evidence="3 7" id="KW-0812">Transmembrane</keyword>
<dbReference type="Proteomes" id="UP000256485">
    <property type="component" value="Unassembled WGS sequence"/>
</dbReference>
<dbReference type="Pfam" id="PF05231">
    <property type="entry name" value="MASE1"/>
    <property type="match status" value="1"/>
</dbReference>
<evidence type="ECO:0000256" key="1">
    <source>
        <dbReference type="ARBA" id="ARBA00004651"/>
    </source>
</evidence>
<keyword evidence="4 7" id="KW-1133">Transmembrane helix</keyword>
<sequence>MVEKPPRRKLSGAARTLVWIALLAGGYYALGLLALQEEIGGVETRLLWAPTGLSLAALLYLGPRVWPGIWFGSMLINVSLERPIVPSFLIATGTTVGLLCAYWLMRRAGFRNEIDRVRDVLALIGLGAGLGMAIGVTLNTTVLTTYGIGVPLEYLPRWFDVWTYFALGVLVGTPIFLVLWQVFPIRRIRLLRAIEAVALLGCTVLAALLATNSAQHPFYLVFPVMIWAGLRFGLPMVAPCAVVASTMVIVAAEQGHEAFAGESDIPREALIQAFIASLTLTGMVLSAAIRQRDAAHAEVERTATELVGVIHQLDRRLRPRITPPRRAAESLRSPPELTPGPRGRDPTTQ</sequence>
<feature type="domain" description="MASE1" evidence="8">
    <location>
        <begin position="21"/>
        <end position="292"/>
    </location>
</feature>
<evidence type="ECO:0000256" key="3">
    <source>
        <dbReference type="ARBA" id="ARBA00022692"/>
    </source>
</evidence>
<feature type="transmembrane region" description="Helical" evidence="7">
    <location>
        <begin position="230"/>
        <end position="250"/>
    </location>
</feature>
<evidence type="ECO:0000313" key="10">
    <source>
        <dbReference type="Proteomes" id="UP000256485"/>
    </source>
</evidence>
<feature type="transmembrane region" description="Helical" evidence="7">
    <location>
        <begin position="117"/>
        <end position="141"/>
    </location>
</feature>
<feature type="transmembrane region" description="Helical" evidence="7">
    <location>
        <begin position="190"/>
        <end position="210"/>
    </location>
</feature>
<proteinExistence type="predicted"/>
<feature type="transmembrane region" description="Helical" evidence="7">
    <location>
        <begin position="12"/>
        <end position="34"/>
    </location>
</feature>
<comment type="caution">
    <text evidence="9">The sequence shown here is derived from an EMBL/GenBank/DDBJ whole genome shotgun (WGS) entry which is preliminary data.</text>
</comment>
<keyword evidence="10" id="KW-1185">Reference proteome</keyword>
<evidence type="ECO:0000256" key="2">
    <source>
        <dbReference type="ARBA" id="ARBA00022475"/>
    </source>
</evidence>
<name>A0A3D9VEY3_THECX</name>
<dbReference type="GO" id="GO:0005886">
    <property type="term" value="C:plasma membrane"/>
    <property type="evidence" value="ECO:0007669"/>
    <property type="project" value="UniProtKB-SubCell"/>
</dbReference>
<accession>A0A3D9VEY3</accession>
<comment type="subcellular location">
    <subcellularLocation>
        <location evidence="1">Cell membrane</location>
        <topology evidence="1">Multi-pass membrane protein</topology>
    </subcellularLocation>
</comment>
<evidence type="ECO:0000256" key="6">
    <source>
        <dbReference type="SAM" id="MobiDB-lite"/>
    </source>
</evidence>
<dbReference type="InterPro" id="IPR007895">
    <property type="entry name" value="MASE1"/>
</dbReference>
<gene>
    <name evidence="9" type="ORF">DFJ64_2124</name>
</gene>
<dbReference type="RefSeq" id="WP_170152570.1">
    <property type="nucleotide sequence ID" value="NZ_QTUC01000001.1"/>
</dbReference>
<dbReference type="EMBL" id="QTUC01000001">
    <property type="protein sequence ID" value="REF36704.1"/>
    <property type="molecule type" value="Genomic_DNA"/>
</dbReference>
<evidence type="ECO:0000259" key="8">
    <source>
        <dbReference type="Pfam" id="PF05231"/>
    </source>
</evidence>
<feature type="transmembrane region" description="Helical" evidence="7">
    <location>
        <begin position="46"/>
        <end position="63"/>
    </location>
</feature>